<evidence type="ECO:0000256" key="3">
    <source>
        <dbReference type="ARBA" id="ARBA00023136"/>
    </source>
</evidence>
<dbReference type="Pfam" id="PF03717">
    <property type="entry name" value="PBP_dimer"/>
    <property type="match status" value="1"/>
</dbReference>
<dbReference type="InterPro" id="IPR005311">
    <property type="entry name" value="PBP_dimer"/>
</dbReference>
<dbReference type="GO" id="GO:0008658">
    <property type="term" value="F:penicillin binding"/>
    <property type="evidence" value="ECO:0007669"/>
    <property type="project" value="InterPro"/>
</dbReference>
<evidence type="ECO:0000259" key="7">
    <source>
        <dbReference type="Pfam" id="PF03717"/>
    </source>
</evidence>
<reference evidence="8" key="1">
    <citation type="journal article" date="2021" name="PeerJ">
        <title>Extensive microbial diversity within the chicken gut microbiome revealed by metagenomics and culture.</title>
        <authorList>
            <person name="Gilroy R."/>
            <person name="Ravi A."/>
            <person name="Getino M."/>
            <person name="Pursley I."/>
            <person name="Horton D.L."/>
            <person name="Alikhan N.F."/>
            <person name="Baker D."/>
            <person name="Gharbi K."/>
            <person name="Hall N."/>
            <person name="Watson M."/>
            <person name="Adriaenssens E.M."/>
            <person name="Foster-Nyarko E."/>
            <person name="Jarju S."/>
            <person name="Secka A."/>
            <person name="Antonio M."/>
            <person name="Oren A."/>
            <person name="Chaudhuri R.R."/>
            <person name="La Ragione R."/>
            <person name="Hildebrand F."/>
            <person name="Pallen M.J."/>
        </authorList>
    </citation>
    <scope>NUCLEOTIDE SEQUENCE</scope>
    <source>
        <strain evidence="8">742</strain>
    </source>
</reference>
<dbReference type="GO" id="GO:0071555">
    <property type="term" value="P:cell wall organization"/>
    <property type="evidence" value="ECO:0007669"/>
    <property type="project" value="TreeGrafter"/>
</dbReference>
<dbReference type="AlphaFoldDB" id="A0A9E2NR13"/>
<dbReference type="InterPro" id="IPR012338">
    <property type="entry name" value="Beta-lactam/transpept-like"/>
</dbReference>
<dbReference type="SUPFAM" id="SSF56601">
    <property type="entry name" value="beta-lactamase/transpeptidase-like"/>
    <property type="match status" value="1"/>
</dbReference>
<accession>A0A9E2NR13</accession>
<comment type="caution">
    <text evidence="8">The sequence shown here is derived from an EMBL/GenBank/DDBJ whole genome shotgun (WGS) entry which is preliminary data.</text>
</comment>
<dbReference type="EMBL" id="JAHLFH010000168">
    <property type="protein sequence ID" value="MBU3820286.1"/>
    <property type="molecule type" value="Genomic_DNA"/>
</dbReference>
<dbReference type="Pfam" id="PF00905">
    <property type="entry name" value="Transpeptidase"/>
    <property type="match status" value="1"/>
</dbReference>
<dbReference type="SUPFAM" id="SSF56519">
    <property type="entry name" value="Penicillin binding protein dimerisation domain"/>
    <property type="match status" value="1"/>
</dbReference>
<dbReference type="InterPro" id="IPR050515">
    <property type="entry name" value="Beta-lactam/transpept"/>
</dbReference>
<comment type="similarity">
    <text evidence="2">Belongs to the transpeptidase family.</text>
</comment>
<feature type="region of interest" description="Disordered" evidence="4">
    <location>
        <begin position="654"/>
        <end position="678"/>
    </location>
</feature>
<evidence type="ECO:0000256" key="4">
    <source>
        <dbReference type="SAM" id="MobiDB-lite"/>
    </source>
</evidence>
<keyword evidence="5" id="KW-1133">Transmembrane helix</keyword>
<name>A0A9E2NR13_9FIRM</name>
<comment type="subcellular location">
    <subcellularLocation>
        <location evidence="1">Membrane</location>
    </subcellularLocation>
</comment>
<feature type="domain" description="Penicillin-binding protein transpeptidase" evidence="6">
    <location>
        <begin position="313"/>
        <end position="641"/>
    </location>
</feature>
<sequence length="678" mass="73273">MGPPPFFAEIGCPSGHPFYSTLRAGRLVIRRKIPPHSGAGAAHRLFQKRRDFPVADPLRSLPERALRTRARVVSAFFCGVCFLGLAARLFYLQFVGGDWFSQRALGQQLQDTVVPADRGKIYSADGVLLAANSSCWTIRASPREMPEDKVSLAAQGLAEILELDPADLLEKFSQRSSNDCLLRYRVDREMADAVRDFCEENGVTGVRINQDSKRWYPEGEFLASVLGFTNVDNAGVSGLELEYNDVLTGENGVVLTAVNAWGYTLEQSYATEQFPEEGNSLVLTIDANIQRFLENALNYAVQEHNVAARSVGIVMDVDTGAVLAMATTPAYDPNQPRVIYDETARAAVDALSGEERAKALQLAQQTQWRNKAVSDLYEPGSVFKLITCAAALDAGVIQPDSTFYCGESISVAGTRFHCANHRSHGMQNVTLALMNSCNQSFIQIGARLGKEAFCDYFAAFGLREATGIDLPAEPKESLYYTADRMGPVELASCAFGQSSKVSYIEMAAAVCAIVNGGNLMRPYVVSEILSPEGELVERISPSCTRRVIKEETSITMRTMMEAVVEGGGGQNAQIAGYRVGGKSGTSQKLDSEDETARIASFVAVAPIDDPQYLCLVCLDEPHSWTTAGGSLSAPVCAEVLEQTLVYKGVPRAPEAGNADSSAQAAAELPADGDTFYGA</sequence>
<feature type="domain" description="Penicillin-binding protein dimerisation" evidence="7">
    <location>
        <begin position="114"/>
        <end position="267"/>
    </location>
</feature>
<dbReference type="InterPro" id="IPR001460">
    <property type="entry name" value="PCN-bd_Tpept"/>
</dbReference>
<dbReference type="InterPro" id="IPR036138">
    <property type="entry name" value="PBP_dimer_sf"/>
</dbReference>
<dbReference type="Gene3D" id="3.40.710.10">
    <property type="entry name" value="DD-peptidase/beta-lactamase superfamily"/>
    <property type="match status" value="1"/>
</dbReference>
<dbReference type="Gene3D" id="3.90.1310.10">
    <property type="entry name" value="Penicillin-binding protein 2a (Domain 2)"/>
    <property type="match status" value="1"/>
</dbReference>
<organism evidence="8 9">
    <name type="scientific">Candidatus Faecalibacterium intestinavium</name>
    <dbReference type="NCBI Taxonomy" id="2838580"/>
    <lineage>
        <taxon>Bacteria</taxon>
        <taxon>Bacillati</taxon>
        <taxon>Bacillota</taxon>
        <taxon>Clostridia</taxon>
        <taxon>Eubacteriales</taxon>
        <taxon>Oscillospiraceae</taxon>
        <taxon>Faecalibacterium</taxon>
    </lineage>
</organism>
<dbReference type="GO" id="GO:0005886">
    <property type="term" value="C:plasma membrane"/>
    <property type="evidence" value="ECO:0007669"/>
    <property type="project" value="TreeGrafter"/>
</dbReference>
<evidence type="ECO:0000256" key="1">
    <source>
        <dbReference type="ARBA" id="ARBA00004370"/>
    </source>
</evidence>
<feature type="transmembrane region" description="Helical" evidence="5">
    <location>
        <begin position="72"/>
        <end position="91"/>
    </location>
</feature>
<keyword evidence="3 5" id="KW-0472">Membrane</keyword>
<dbReference type="PANTHER" id="PTHR30627">
    <property type="entry name" value="PEPTIDOGLYCAN D,D-TRANSPEPTIDASE"/>
    <property type="match status" value="1"/>
</dbReference>
<proteinExistence type="inferred from homology"/>
<keyword evidence="5" id="KW-0812">Transmembrane</keyword>
<evidence type="ECO:0000313" key="9">
    <source>
        <dbReference type="Proteomes" id="UP000824178"/>
    </source>
</evidence>
<evidence type="ECO:0000259" key="6">
    <source>
        <dbReference type="Pfam" id="PF00905"/>
    </source>
</evidence>
<gene>
    <name evidence="8" type="ORF">H9864_07965</name>
</gene>
<dbReference type="PANTHER" id="PTHR30627:SF1">
    <property type="entry name" value="PEPTIDOGLYCAN D,D-TRANSPEPTIDASE FTSI"/>
    <property type="match status" value="1"/>
</dbReference>
<dbReference type="Proteomes" id="UP000824178">
    <property type="component" value="Unassembled WGS sequence"/>
</dbReference>
<evidence type="ECO:0000256" key="5">
    <source>
        <dbReference type="SAM" id="Phobius"/>
    </source>
</evidence>
<evidence type="ECO:0000256" key="2">
    <source>
        <dbReference type="ARBA" id="ARBA00007171"/>
    </source>
</evidence>
<reference evidence="8" key="2">
    <citation type="submission" date="2021-04" db="EMBL/GenBank/DDBJ databases">
        <authorList>
            <person name="Gilroy R."/>
        </authorList>
    </citation>
    <scope>NUCLEOTIDE SEQUENCE</scope>
    <source>
        <strain evidence="8">742</strain>
    </source>
</reference>
<evidence type="ECO:0000313" key="8">
    <source>
        <dbReference type="EMBL" id="MBU3820286.1"/>
    </source>
</evidence>
<protein>
    <submittedName>
        <fullName evidence="8">Peptidase</fullName>
    </submittedName>
</protein>
<feature type="compositionally biased region" description="Low complexity" evidence="4">
    <location>
        <begin position="655"/>
        <end position="669"/>
    </location>
</feature>